<protein>
    <submittedName>
        <fullName evidence="11">Uncharacterized protein</fullName>
    </submittedName>
</protein>
<gene>
    <name evidence="11" type="ORF">CLH61_06030</name>
</gene>
<evidence type="ECO:0000256" key="2">
    <source>
        <dbReference type="ARBA" id="ARBA00022630"/>
    </source>
</evidence>
<dbReference type="InterPro" id="IPR036010">
    <property type="entry name" value="2Fe-2S_ferredoxin-like_sf"/>
</dbReference>
<dbReference type="PANTHER" id="PTHR47354:SF8">
    <property type="entry name" value="1,2-PHENYLACETYL-COA EPOXIDASE, SUBUNIT E"/>
    <property type="match status" value="1"/>
</dbReference>
<evidence type="ECO:0000256" key="1">
    <source>
        <dbReference type="ARBA" id="ARBA00001974"/>
    </source>
</evidence>
<organism evidence="11 12">
    <name type="scientific">Marinobacter profundi</name>
    <dbReference type="NCBI Taxonomy" id="2666256"/>
    <lineage>
        <taxon>Bacteria</taxon>
        <taxon>Pseudomonadati</taxon>
        <taxon>Pseudomonadota</taxon>
        <taxon>Gammaproteobacteria</taxon>
        <taxon>Pseudomonadales</taxon>
        <taxon>Marinobacteraceae</taxon>
        <taxon>Marinobacter</taxon>
    </lineage>
</organism>
<feature type="domain" description="2Fe-2S ferredoxin-type" evidence="9">
    <location>
        <begin position="263"/>
        <end position="352"/>
    </location>
</feature>
<dbReference type="EMBL" id="NTFH01000005">
    <property type="protein sequence ID" value="PHQ15708.1"/>
    <property type="molecule type" value="Genomic_DNA"/>
</dbReference>
<evidence type="ECO:0000313" key="11">
    <source>
        <dbReference type="EMBL" id="PHQ15708.1"/>
    </source>
</evidence>
<dbReference type="CDD" id="cd00207">
    <property type="entry name" value="fer2"/>
    <property type="match status" value="1"/>
</dbReference>
<dbReference type="Pfam" id="PF00970">
    <property type="entry name" value="FAD_binding_6"/>
    <property type="match status" value="1"/>
</dbReference>
<evidence type="ECO:0000256" key="4">
    <source>
        <dbReference type="ARBA" id="ARBA00022723"/>
    </source>
</evidence>
<evidence type="ECO:0000313" key="12">
    <source>
        <dbReference type="Proteomes" id="UP000231409"/>
    </source>
</evidence>
<dbReference type="Gene3D" id="3.10.20.30">
    <property type="match status" value="1"/>
</dbReference>
<dbReference type="PANTHER" id="PTHR47354">
    <property type="entry name" value="NADH OXIDOREDUCTASE HCR"/>
    <property type="match status" value="1"/>
</dbReference>
<dbReference type="AlphaFoldDB" id="A0A2G1UMK1"/>
<keyword evidence="12" id="KW-1185">Reference proteome</keyword>
<comment type="cofactor">
    <cofactor evidence="1">
        <name>FAD</name>
        <dbReference type="ChEBI" id="CHEBI:57692"/>
    </cofactor>
</comment>
<sequence length="352" mass="38790">MLRIPERKPKVRLNMEADEVYKVVAIQRETADAVSVWLEPTTYVQEHCQFKAGQYLNLQFPIGHQALVRCYSLSTPPQEGNLRITVKRIPNGLVSGYVTSELQVGTLIAGSRAHGSFFIQDPEQAFLGVAAGSGITPVISMLRHMLQRTSVECRLFYVTPNRESTIFYDELEALAGLYADRLIVHHWHTSDNGHITEDQLEKSLMALAGCHKPDVYLCGPNAWMKQTRIAVQKNPECFGNCYQELFISDEDDSPGSSTNECYHDVILRIGGAEHRLWVAETQTILAAAQAAGLALPAGCEQGKCGSCCANCTSGQVAPGNIDFLTETEIQQGYVLCCQARPRGPCVIEVDAL</sequence>
<dbReference type="InterPro" id="IPR001433">
    <property type="entry name" value="OxRdtase_FAD/NAD-bd"/>
</dbReference>
<dbReference type="Gene3D" id="3.40.50.80">
    <property type="entry name" value="Nucleotide-binding domain of ferredoxin-NADP reductase (FNR) module"/>
    <property type="match status" value="1"/>
</dbReference>
<dbReference type="Gene3D" id="2.40.30.10">
    <property type="entry name" value="Translation factors"/>
    <property type="match status" value="1"/>
</dbReference>
<keyword evidence="5" id="KW-0274">FAD</keyword>
<evidence type="ECO:0000259" key="10">
    <source>
        <dbReference type="PROSITE" id="PS51384"/>
    </source>
</evidence>
<dbReference type="InterPro" id="IPR039261">
    <property type="entry name" value="FNR_nucleotide-bd"/>
</dbReference>
<dbReference type="SUPFAM" id="SSF54292">
    <property type="entry name" value="2Fe-2S ferredoxin-like"/>
    <property type="match status" value="1"/>
</dbReference>
<comment type="caution">
    <text evidence="11">The sequence shown here is derived from an EMBL/GenBank/DDBJ whole genome shotgun (WGS) entry which is preliminary data.</text>
</comment>
<evidence type="ECO:0000256" key="8">
    <source>
        <dbReference type="ARBA" id="ARBA00023014"/>
    </source>
</evidence>
<evidence type="ECO:0000256" key="6">
    <source>
        <dbReference type="ARBA" id="ARBA00023002"/>
    </source>
</evidence>
<name>A0A2G1UMK1_9GAMM</name>
<keyword evidence="4" id="KW-0479">Metal-binding</keyword>
<accession>A0A2G1UMK1</accession>
<dbReference type="PRINTS" id="PR00410">
    <property type="entry name" value="PHEHYDRXLASE"/>
</dbReference>
<dbReference type="GO" id="GO:0016491">
    <property type="term" value="F:oxidoreductase activity"/>
    <property type="evidence" value="ECO:0007669"/>
    <property type="project" value="UniProtKB-KW"/>
</dbReference>
<dbReference type="GO" id="GO:0050660">
    <property type="term" value="F:flavin adenine dinucleotide binding"/>
    <property type="evidence" value="ECO:0007669"/>
    <property type="project" value="TreeGrafter"/>
</dbReference>
<dbReference type="PROSITE" id="PS51384">
    <property type="entry name" value="FAD_FR"/>
    <property type="match status" value="1"/>
</dbReference>
<keyword evidence="8" id="KW-0411">Iron-sulfur</keyword>
<dbReference type="InterPro" id="IPR001041">
    <property type="entry name" value="2Fe-2S_ferredoxin-type"/>
</dbReference>
<keyword evidence="6" id="KW-0560">Oxidoreductase</keyword>
<proteinExistence type="predicted"/>
<dbReference type="Pfam" id="PF00111">
    <property type="entry name" value="Fer2"/>
    <property type="match status" value="1"/>
</dbReference>
<dbReference type="InterPro" id="IPR017927">
    <property type="entry name" value="FAD-bd_FR_type"/>
</dbReference>
<dbReference type="InterPro" id="IPR017938">
    <property type="entry name" value="Riboflavin_synthase-like_b-brl"/>
</dbReference>
<feature type="domain" description="FAD-binding FR-type" evidence="10">
    <location>
        <begin position="16"/>
        <end position="120"/>
    </location>
</feature>
<dbReference type="Proteomes" id="UP000231409">
    <property type="component" value="Unassembled WGS sequence"/>
</dbReference>
<keyword evidence="7" id="KW-0408">Iron</keyword>
<keyword evidence="2" id="KW-0285">Flavoprotein</keyword>
<dbReference type="InterPro" id="IPR008333">
    <property type="entry name" value="Cbr1-like_FAD-bd_dom"/>
</dbReference>
<reference evidence="11 12" key="1">
    <citation type="submission" date="2017-09" db="EMBL/GenBank/DDBJ databases">
        <title>The draft genome sequences of Marinobacter sp. PWS21.</title>
        <authorList>
            <person name="Cao J."/>
        </authorList>
    </citation>
    <scope>NUCLEOTIDE SEQUENCE [LARGE SCALE GENOMIC DNA]</scope>
    <source>
        <strain evidence="11 12">PWS21</strain>
    </source>
</reference>
<evidence type="ECO:0000256" key="3">
    <source>
        <dbReference type="ARBA" id="ARBA00022714"/>
    </source>
</evidence>
<dbReference type="Pfam" id="PF00175">
    <property type="entry name" value="NAD_binding_1"/>
    <property type="match status" value="1"/>
</dbReference>
<dbReference type="InterPro" id="IPR050415">
    <property type="entry name" value="MRET"/>
</dbReference>
<evidence type="ECO:0000256" key="5">
    <source>
        <dbReference type="ARBA" id="ARBA00022827"/>
    </source>
</evidence>
<dbReference type="InterPro" id="IPR012675">
    <property type="entry name" value="Beta-grasp_dom_sf"/>
</dbReference>
<evidence type="ECO:0000256" key="7">
    <source>
        <dbReference type="ARBA" id="ARBA00023004"/>
    </source>
</evidence>
<keyword evidence="3" id="KW-0001">2Fe-2S</keyword>
<dbReference type="InterPro" id="IPR006058">
    <property type="entry name" value="2Fe2S_fd_BS"/>
</dbReference>
<dbReference type="SUPFAM" id="SSF52343">
    <property type="entry name" value="Ferredoxin reductase-like, C-terminal NADP-linked domain"/>
    <property type="match status" value="1"/>
</dbReference>
<dbReference type="GO" id="GO:0051537">
    <property type="term" value="F:2 iron, 2 sulfur cluster binding"/>
    <property type="evidence" value="ECO:0007669"/>
    <property type="project" value="UniProtKB-KW"/>
</dbReference>
<dbReference type="GO" id="GO:0046872">
    <property type="term" value="F:metal ion binding"/>
    <property type="evidence" value="ECO:0007669"/>
    <property type="project" value="UniProtKB-KW"/>
</dbReference>
<dbReference type="PROSITE" id="PS51085">
    <property type="entry name" value="2FE2S_FER_2"/>
    <property type="match status" value="1"/>
</dbReference>
<evidence type="ECO:0000259" key="9">
    <source>
        <dbReference type="PROSITE" id="PS51085"/>
    </source>
</evidence>
<dbReference type="PROSITE" id="PS00197">
    <property type="entry name" value="2FE2S_FER_1"/>
    <property type="match status" value="1"/>
</dbReference>
<dbReference type="SUPFAM" id="SSF63380">
    <property type="entry name" value="Riboflavin synthase domain-like"/>
    <property type="match status" value="1"/>
</dbReference>